<evidence type="ECO:0000313" key="3">
    <source>
        <dbReference type="Proteomes" id="UP000789831"/>
    </source>
</evidence>
<dbReference type="AlphaFoldDB" id="A0A9N9BTV3"/>
<dbReference type="Proteomes" id="UP000789831">
    <property type="component" value="Unassembled WGS sequence"/>
</dbReference>
<sequence>MKNIKTPTTTENLENFLFQENNCLDNIQTVRNERAGLDNKFTNDMKTIYLNTFINDGDYSQLVKSNEGLADDGKIILNSNNEGRSRVQLRAFKLVDFGDESTPKDEKAKKPDSLLSSSDETKYNQKESLAIVTKNIHDLALDSKESTMIAQKRLRSLHQDILDVRKKLRETDLTTVDVKETLIATISLGHDFFQTKSRFKILGLETMNRENDYYLNSQLIEQIRTEMMELEEYFRYHNERAIDNAMHFLIKEQGLSGFKEGFEVLSKLLPRMAEQKEKMYINWIETEEEYCNMKYLASDSGLD</sequence>
<comment type="caution">
    <text evidence="2">The sequence shown here is derived from an EMBL/GenBank/DDBJ whole genome shotgun (WGS) entry which is preliminary data.</text>
</comment>
<proteinExistence type="predicted"/>
<keyword evidence="3" id="KW-1185">Reference proteome</keyword>
<accession>A0A9N9BTV3</accession>
<protein>
    <submittedName>
        <fullName evidence="2">12506_t:CDS:1</fullName>
    </submittedName>
</protein>
<name>A0A9N9BTV3_9GLOM</name>
<evidence type="ECO:0000256" key="1">
    <source>
        <dbReference type="SAM" id="MobiDB-lite"/>
    </source>
</evidence>
<reference evidence="2" key="1">
    <citation type="submission" date="2021-06" db="EMBL/GenBank/DDBJ databases">
        <authorList>
            <person name="Kallberg Y."/>
            <person name="Tangrot J."/>
            <person name="Rosling A."/>
        </authorList>
    </citation>
    <scope>NUCLEOTIDE SEQUENCE</scope>
    <source>
        <strain evidence="2">MT106</strain>
    </source>
</reference>
<organism evidence="2 3">
    <name type="scientific">Ambispora gerdemannii</name>
    <dbReference type="NCBI Taxonomy" id="144530"/>
    <lineage>
        <taxon>Eukaryota</taxon>
        <taxon>Fungi</taxon>
        <taxon>Fungi incertae sedis</taxon>
        <taxon>Mucoromycota</taxon>
        <taxon>Glomeromycotina</taxon>
        <taxon>Glomeromycetes</taxon>
        <taxon>Archaeosporales</taxon>
        <taxon>Ambisporaceae</taxon>
        <taxon>Ambispora</taxon>
    </lineage>
</organism>
<evidence type="ECO:0000313" key="2">
    <source>
        <dbReference type="EMBL" id="CAG8575140.1"/>
    </source>
</evidence>
<gene>
    <name evidence="2" type="ORF">AGERDE_LOCUS7839</name>
</gene>
<dbReference type="EMBL" id="CAJVPL010001519">
    <property type="protein sequence ID" value="CAG8575140.1"/>
    <property type="molecule type" value="Genomic_DNA"/>
</dbReference>
<feature type="compositionally biased region" description="Basic and acidic residues" evidence="1">
    <location>
        <begin position="101"/>
        <end position="112"/>
    </location>
</feature>
<feature type="region of interest" description="Disordered" evidence="1">
    <location>
        <begin position="100"/>
        <end position="121"/>
    </location>
</feature>
<dbReference type="OrthoDB" id="10547548at2759"/>